<dbReference type="SUPFAM" id="SSF51679">
    <property type="entry name" value="Bacterial luciferase-like"/>
    <property type="match status" value="1"/>
</dbReference>
<protein>
    <submittedName>
        <fullName evidence="7">FMN-dependent oxidoreductase (Nitrilotriacetate monooxygenase family)</fullName>
        <ecNumber evidence="7">1.14.14.28</ecNumber>
    </submittedName>
</protein>
<name>A0ABT6KQ07_9MICO</name>
<comment type="caution">
    <text evidence="7">The sequence shown here is derived from an EMBL/GenBank/DDBJ whole genome shotgun (WGS) entry which is preliminary data.</text>
</comment>
<evidence type="ECO:0000259" key="6">
    <source>
        <dbReference type="Pfam" id="PF00296"/>
    </source>
</evidence>
<proteinExistence type="inferred from homology"/>
<keyword evidence="3 7" id="KW-0560">Oxidoreductase</keyword>
<evidence type="ECO:0000313" key="8">
    <source>
        <dbReference type="Proteomes" id="UP001160142"/>
    </source>
</evidence>
<dbReference type="Gene3D" id="3.20.20.30">
    <property type="entry name" value="Luciferase-like domain"/>
    <property type="match status" value="1"/>
</dbReference>
<dbReference type="CDD" id="cd01095">
    <property type="entry name" value="Nitrilotriacetate_monoxgenase"/>
    <property type="match status" value="1"/>
</dbReference>
<reference evidence="7 8" key="1">
    <citation type="submission" date="2023-04" db="EMBL/GenBank/DDBJ databases">
        <title>Genome Encyclopedia of Bacteria and Archaea VI: Functional Genomics of Type Strains.</title>
        <authorList>
            <person name="Whitman W."/>
        </authorList>
    </citation>
    <scope>NUCLEOTIDE SEQUENCE [LARGE SCALE GENOMIC DNA]</scope>
    <source>
        <strain evidence="7 8">SG_E_30_P1</strain>
    </source>
</reference>
<evidence type="ECO:0000256" key="2">
    <source>
        <dbReference type="ARBA" id="ARBA00022643"/>
    </source>
</evidence>
<dbReference type="InterPro" id="IPR051260">
    <property type="entry name" value="Diverse_substr_monoxygenases"/>
</dbReference>
<keyword evidence="1" id="KW-0285">Flavoprotein</keyword>
<gene>
    <name evidence="7" type="ORF">M2152_002238</name>
</gene>
<evidence type="ECO:0000256" key="5">
    <source>
        <dbReference type="ARBA" id="ARBA00033748"/>
    </source>
</evidence>
<dbReference type="InterPro" id="IPR036661">
    <property type="entry name" value="Luciferase-like_sf"/>
</dbReference>
<keyword evidence="2" id="KW-0288">FMN</keyword>
<comment type="similarity">
    <text evidence="5">Belongs to the NtaA/SnaA/DszA monooxygenase family.</text>
</comment>
<accession>A0ABT6KQ07</accession>
<sequence>MTGDLAGADARADSGRMTSSRIVLNAFDMTCVTHQNPGLWRHPDNRADQYNTLGYWQDLARTLERGKFDAVFIADVVGLYDLYRGTAAASFIDADQVPVNDPLFQVPAMAAVTNRLGFGVTVAVTYEQPYLLARKFSTLDQLTGGRVGINVVTSYLDSAARNLGLQKQIKHDDRYGLADEFLDVTYKLWEGSWEDGAVVKDRERGVYTDPTKVHPIQHDGEYFTVPGIHLSEPSPQRTPVIYQAGASSRGRDFAAKHGEALFIIATSPEQARPITDDIRDRAEAQGRSRDSVKILTLLTVVTAETDDAARAKYDELASYASLEGGLALAGGWTGIDFSTLDPDVPLEYVDNDSLRSVLAMFTTADPDKKWTPRDVAAYLAIGGLGKVIVGGPETIADELERWIEVGGLDGFNLAYAITPGTFEDFVEYVVPELQRRGRVWDDYPVESDGTLRSHLSGAPTGLVADDHPAAQYRGAHTDGASAATGSLPSPFAAEDDVLAQLQGESDLVASDTPR</sequence>
<dbReference type="PANTHER" id="PTHR30011:SF16">
    <property type="entry name" value="C2H2 FINGER DOMAIN TRANSCRIPTION FACTOR (EUROFUNG)-RELATED"/>
    <property type="match status" value="1"/>
</dbReference>
<dbReference type="EMBL" id="JARXVQ010000001">
    <property type="protein sequence ID" value="MDH6182056.1"/>
    <property type="molecule type" value="Genomic_DNA"/>
</dbReference>
<evidence type="ECO:0000313" key="7">
    <source>
        <dbReference type="EMBL" id="MDH6182056.1"/>
    </source>
</evidence>
<feature type="domain" description="Luciferase-like" evidence="6">
    <location>
        <begin position="47"/>
        <end position="406"/>
    </location>
</feature>
<dbReference type="PIRSF" id="PIRSF000337">
    <property type="entry name" value="NTA_MOA"/>
    <property type="match status" value="1"/>
</dbReference>
<dbReference type="InterPro" id="IPR011251">
    <property type="entry name" value="Luciferase-like_dom"/>
</dbReference>
<dbReference type="InterPro" id="IPR016215">
    <property type="entry name" value="NTA_MOA"/>
</dbReference>
<dbReference type="Proteomes" id="UP001160142">
    <property type="component" value="Unassembled WGS sequence"/>
</dbReference>
<evidence type="ECO:0000256" key="4">
    <source>
        <dbReference type="ARBA" id="ARBA00023033"/>
    </source>
</evidence>
<dbReference type="EC" id="1.14.14.28" evidence="7"/>
<evidence type="ECO:0000256" key="3">
    <source>
        <dbReference type="ARBA" id="ARBA00023002"/>
    </source>
</evidence>
<dbReference type="PANTHER" id="PTHR30011">
    <property type="entry name" value="ALKANESULFONATE MONOOXYGENASE-RELATED"/>
    <property type="match status" value="1"/>
</dbReference>
<keyword evidence="8" id="KW-1185">Reference proteome</keyword>
<dbReference type="NCBIfam" id="TIGR03860">
    <property type="entry name" value="FMN_nitrolo"/>
    <property type="match status" value="1"/>
</dbReference>
<evidence type="ECO:0000256" key="1">
    <source>
        <dbReference type="ARBA" id="ARBA00022630"/>
    </source>
</evidence>
<organism evidence="7 8">
    <name type="scientific">Antiquaquibacter oligotrophicus</name>
    <dbReference type="NCBI Taxonomy" id="2880260"/>
    <lineage>
        <taxon>Bacteria</taxon>
        <taxon>Bacillati</taxon>
        <taxon>Actinomycetota</taxon>
        <taxon>Actinomycetes</taxon>
        <taxon>Micrococcales</taxon>
        <taxon>Microbacteriaceae</taxon>
        <taxon>Antiquaquibacter</taxon>
    </lineage>
</organism>
<keyword evidence="4 7" id="KW-0503">Monooxygenase</keyword>
<dbReference type="GO" id="GO:0004497">
    <property type="term" value="F:monooxygenase activity"/>
    <property type="evidence" value="ECO:0007669"/>
    <property type="project" value="UniProtKB-KW"/>
</dbReference>
<dbReference type="Pfam" id="PF00296">
    <property type="entry name" value="Bac_luciferase"/>
    <property type="match status" value="1"/>
</dbReference>